<dbReference type="Proteomes" id="UP001153334">
    <property type="component" value="Unassembled WGS sequence"/>
</dbReference>
<comment type="caution">
    <text evidence="1">The sequence shown here is derived from an EMBL/GenBank/DDBJ whole genome shotgun (WGS) entry which is preliminary data.</text>
</comment>
<dbReference type="EMBL" id="JAPESX010000247">
    <property type="protein sequence ID" value="KAJ8122355.1"/>
    <property type="molecule type" value="Genomic_DNA"/>
</dbReference>
<proteinExistence type="predicted"/>
<sequence length="187" mass="20743">MTSLRSDHVGRTLLHWAMDYNWDIDKIGSLKDFSASNLDAQDRDGQTAMHLAVLNRNLAAIERLTFSGASCFLKDKNGMTPVHLAADIGYRDALNYFVNMHQKEFGTTTTGATLLHIVALWIHGGFVSRLVELKGASVNAVDESKRTPLHYAAMNNNWGAVEELVGLHSIVNARDINNMTPLHEAIR</sequence>
<organism evidence="1 2">
    <name type="scientific">Nemania bipapillata</name>
    <dbReference type="NCBI Taxonomy" id="110536"/>
    <lineage>
        <taxon>Eukaryota</taxon>
        <taxon>Fungi</taxon>
        <taxon>Dikarya</taxon>
        <taxon>Ascomycota</taxon>
        <taxon>Pezizomycotina</taxon>
        <taxon>Sordariomycetes</taxon>
        <taxon>Xylariomycetidae</taxon>
        <taxon>Xylariales</taxon>
        <taxon>Xylariaceae</taxon>
        <taxon>Nemania</taxon>
    </lineage>
</organism>
<gene>
    <name evidence="1" type="ORF">ONZ43_g1430</name>
</gene>
<evidence type="ECO:0000313" key="2">
    <source>
        <dbReference type="Proteomes" id="UP001153334"/>
    </source>
</evidence>
<keyword evidence="2" id="KW-1185">Reference proteome</keyword>
<accession>A0ACC2J4K2</accession>
<name>A0ACC2J4K2_9PEZI</name>
<evidence type="ECO:0000313" key="1">
    <source>
        <dbReference type="EMBL" id="KAJ8122355.1"/>
    </source>
</evidence>
<reference evidence="1" key="1">
    <citation type="submission" date="2022-11" db="EMBL/GenBank/DDBJ databases">
        <title>Genome Sequence of Nemania bipapillata.</title>
        <authorList>
            <person name="Buettner E."/>
        </authorList>
    </citation>
    <scope>NUCLEOTIDE SEQUENCE</scope>
    <source>
        <strain evidence="1">CP14</strain>
    </source>
</reference>
<protein>
    <submittedName>
        <fullName evidence="1">Uncharacterized protein</fullName>
    </submittedName>
</protein>